<dbReference type="AlphaFoldDB" id="A0A0L6UT18"/>
<dbReference type="EMBL" id="LAVV01008896">
    <property type="protein sequence ID" value="KNZ51701.1"/>
    <property type="molecule type" value="Genomic_DNA"/>
</dbReference>
<evidence type="ECO:0000313" key="3">
    <source>
        <dbReference type="Proteomes" id="UP000037035"/>
    </source>
</evidence>
<evidence type="ECO:0000313" key="2">
    <source>
        <dbReference type="EMBL" id="KNZ51701.1"/>
    </source>
</evidence>
<dbReference type="Proteomes" id="UP000037035">
    <property type="component" value="Unassembled WGS sequence"/>
</dbReference>
<keyword evidence="3" id="KW-1185">Reference proteome</keyword>
<dbReference type="VEuPathDB" id="FungiDB:VP01_3855g1"/>
<keyword evidence="1" id="KW-1133">Transmembrane helix</keyword>
<accession>A0A0L6UT18</accession>
<comment type="caution">
    <text evidence="2">The sequence shown here is derived from an EMBL/GenBank/DDBJ whole genome shotgun (WGS) entry which is preliminary data.</text>
</comment>
<protein>
    <submittedName>
        <fullName evidence="2">Uncharacterized protein</fullName>
    </submittedName>
</protein>
<evidence type="ECO:0000256" key="1">
    <source>
        <dbReference type="SAM" id="Phobius"/>
    </source>
</evidence>
<name>A0A0L6UT18_9BASI</name>
<reference evidence="2 3" key="1">
    <citation type="submission" date="2015-08" db="EMBL/GenBank/DDBJ databases">
        <title>Next Generation Sequencing and Analysis of the Genome of Puccinia sorghi L Schw, the Causal Agent of Maize Common Rust.</title>
        <authorList>
            <person name="Rochi L."/>
            <person name="Burguener G."/>
            <person name="Darino M."/>
            <person name="Turjanski A."/>
            <person name="Kreff E."/>
            <person name="Dieguez M.J."/>
            <person name="Sacco F."/>
        </authorList>
    </citation>
    <scope>NUCLEOTIDE SEQUENCE [LARGE SCALE GENOMIC DNA]</scope>
    <source>
        <strain evidence="2 3">RO10H11247</strain>
    </source>
</reference>
<feature type="transmembrane region" description="Helical" evidence="1">
    <location>
        <begin position="246"/>
        <end position="270"/>
    </location>
</feature>
<feature type="non-terminal residue" evidence="2">
    <location>
        <position position="1"/>
    </location>
</feature>
<proteinExistence type="predicted"/>
<keyword evidence="1" id="KW-0812">Transmembrane</keyword>
<feature type="transmembrane region" description="Helical" evidence="1">
    <location>
        <begin position="211"/>
        <end position="239"/>
    </location>
</feature>
<organism evidence="2 3">
    <name type="scientific">Puccinia sorghi</name>
    <dbReference type="NCBI Taxonomy" id="27349"/>
    <lineage>
        <taxon>Eukaryota</taxon>
        <taxon>Fungi</taxon>
        <taxon>Dikarya</taxon>
        <taxon>Basidiomycota</taxon>
        <taxon>Pucciniomycotina</taxon>
        <taxon>Pucciniomycetes</taxon>
        <taxon>Pucciniales</taxon>
        <taxon>Pucciniaceae</taxon>
        <taxon>Puccinia</taxon>
    </lineage>
</organism>
<feature type="transmembrane region" description="Helical" evidence="1">
    <location>
        <begin position="173"/>
        <end position="191"/>
    </location>
</feature>
<keyword evidence="1" id="KW-0472">Membrane</keyword>
<gene>
    <name evidence="2" type="ORF">VP01_3855g1</name>
</gene>
<sequence length="377" mass="43381">FGVKYGTNMADKIRKIFIFAFFGPIWRSTSDPADRRSAPYNCGTPGGLLCIRLIRPMQPSFLCFFGFLTLVGASEHQPSYLKMSIICIPPQWLIQVTQRDLWRLEGPSGGGGWWERWILLRIPNPSGHIFTCPHTPFLLNVETRMDLRPHAEPQYTGFLSWPTQLGIKLFQPTNLLCVSSILFNHFIYFPLPPFLIMNFGNKFYMGTLEQSHYFLFLFSCVEFKVLSINHLFLIVYCFLLITKHLCFYLACLQFFSCCLLVVAILFHVFYCQGCCYFSVCIHLILKILSVLSDVSHDLIMFADAIASFIQKNFHRGRSVLKSQLKQLKSTISPTCDVWTSPRNNSILRVTAHWTYKYQLKSTVHVAKLLNGNHTGKI</sequence>